<dbReference type="AlphaFoldDB" id="A0A834XGW8"/>
<reference evidence="1" key="1">
    <citation type="submission" date="2020-09" db="EMBL/GenBank/DDBJ databases">
        <title>Genome-Enabled Discovery of Anthraquinone Biosynthesis in Senna tora.</title>
        <authorList>
            <person name="Kang S.-H."/>
            <person name="Pandey R.P."/>
            <person name="Lee C.-M."/>
            <person name="Sim J.-S."/>
            <person name="Jeong J.-T."/>
            <person name="Choi B.-S."/>
            <person name="Jung M."/>
            <person name="Ginzburg D."/>
            <person name="Zhao K."/>
            <person name="Won S.Y."/>
            <person name="Oh T.-J."/>
            <person name="Yu Y."/>
            <person name="Kim N.-H."/>
            <person name="Lee O.R."/>
            <person name="Lee T.-H."/>
            <person name="Bashyal P."/>
            <person name="Kim T.-S."/>
            <person name="Lee W.-H."/>
            <person name="Kawkins C."/>
            <person name="Kim C.-K."/>
            <person name="Kim J.S."/>
            <person name="Ahn B.O."/>
            <person name="Rhee S.Y."/>
            <person name="Sohng J.K."/>
        </authorList>
    </citation>
    <scope>NUCLEOTIDE SEQUENCE</scope>
    <source>
        <tissue evidence="1">Leaf</tissue>
    </source>
</reference>
<keyword evidence="2" id="KW-1185">Reference proteome</keyword>
<dbReference type="EMBL" id="JAAIUW010000001">
    <property type="protein sequence ID" value="KAF7844144.1"/>
    <property type="molecule type" value="Genomic_DNA"/>
</dbReference>
<name>A0A834XGW8_9FABA</name>
<dbReference type="Proteomes" id="UP000634136">
    <property type="component" value="Unassembled WGS sequence"/>
</dbReference>
<gene>
    <name evidence="1" type="ORF">G2W53_001049</name>
</gene>
<organism evidence="1 2">
    <name type="scientific">Senna tora</name>
    <dbReference type="NCBI Taxonomy" id="362788"/>
    <lineage>
        <taxon>Eukaryota</taxon>
        <taxon>Viridiplantae</taxon>
        <taxon>Streptophyta</taxon>
        <taxon>Embryophyta</taxon>
        <taxon>Tracheophyta</taxon>
        <taxon>Spermatophyta</taxon>
        <taxon>Magnoliopsida</taxon>
        <taxon>eudicotyledons</taxon>
        <taxon>Gunneridae</taxon>
        <taxon>Pentapetalae</taxon>
        <taxon>rosids</taxon>
        <taxon>fabids</taxon>
        <taxon>Fabales</taxon>
        <taxon>Fabaceae</taxon>
        <taxon>Caesalpinioideae</taxon>
        <taxon>Cassia clade</taxon>
        <taxon>Senna</taxon>
    </lineage>
</organism>
<proteinExistence type="predicted"/>
<accession>A0A834XGW8</accession>
<evidence type="ECO:0000313" key="2">
    <source>
        <dbReference type="Proteomes" id="UP000634136"/>
    </source>
</evidence>
<evidence type="ECO:0000313" key="1">
    <source>
        <dbReference type="EMBL" id="KAF7844144.1"/>
    </source>
</evidence>
<comment type="caution">
    <text evidence="1">The sequence shown here is derived from an EMBL/GenBank/DDBJ whole genome shotgun (WGS) entry which is preliminary data.</text>
</comment>
<protein>
    <submittedName>
        <fullName evidence="1">Uncharacterized protein</fullName>
    </submittedName>
</protein>
<sequence>MRQVSLDLVLRAQHFDSILKHPIQFPYFSNLCVFSPLILESSNAVFSIASVSPPRSPLSVSRRGQYILLIIIIKINNVVEFTDQVSGLLPWEIHLDSEVNAQNRMGRGFSLYGIKVEI</sequence>